<accession>A0AAW1F1K0</accession>
<name>A0AAW1F1K0_ZOAVI</name>
<protein>
    <submittedName>
        <fullName evidence="2">Uncharacterized protein</fullName>
    </submittedName>
</protein>
<feature type="compositionally biased region" description="Polar residues" evidence="1">
    <location>
        <begin position="241"/>
        <end position="257"/>
    </location>
</feature>
<gene>
    <name evidence="2" type="ORF">VZT92_012601</name>
</gene>
<organism evidence="2 3">
    <name type="scientific">Zoarces viviparus</name>
    <name type="common">Viviparous eelpout</name>
    <name type="synonym">Blennius viviparus</name>
    <dbReference type="NCBI Taxonomy" id="48416"/>
    <lineage>
        <taxon>Eukaryota</taxon>
        <taxon>Metazoa</taxon>
        <taxon>Chordata</taxon>
        <taxon>Craniata</taxon>
        <taxon>Vertebrata</taxon>
        <taxon>Euteleostomi</taxon>
        <taxon>Actinopterygii</taxon>
        <taxon>Neopterygii</taxon>
        <taxon>Teleostei</taxon>
        <taxon>Neoteleostei</taxon>
        <taxon>Acanthomorphata</taxon>
        <taxon>Eupercaria</taxon>
        <taxon>Perciformes</taxon>
        <taxon>Cottioidei</taxon>
        <taxon>Zoarcales</taxon>
        <taxon>Zoarcidae</taxon>
        <taxon>Zoarcinae</taxon>
        <taxon>Zoarces</taxon>
    </lineage>
</organism>
<evidence type="ECO:0000256" key="1">
    <source>
        <dbReference type="SAM" id="MobiDB-lite"/>
    </source>
</evidence>
<proteinExistence type="predicted"/>
<keyword evidence="3" id="KW-1185">Reference proteome</keyword>
<dbReference type="Proteomes" id="UP001488805">
    <property type="component" value="Unassembled WGS sequence"/>
</dbReference>
<comment type="caution">
    <text evidence="2">The sequence shown here is derived from an EMBL/GenBank/DDBJ whole genome shotgun (WGS) entry which is preliminary data.</text>
</comment>
<reference evidence="2 3" key="1">
    <citation type="journal article" date="2024" name="Genome Biol. Evol.">
        <title>Chromosome-level genome assembly of the viviparous eelpout Zoarces viviparus.</title>
        <authorList>
            <person name="Fuhrmann N."/>
            <person name="Brasseur M.V."/>
            <person name="Bakowski C.E."/>
            <person name="Podsiadlowski L."/>
            <person name="Prost S."/>
            <person name="Krehenwinkel H."/>
            <person name="Mayer C."/>
        </authorList>
    </citation>
    <scope>NUCLEOTIDE SEQUENCE [LARGE SCALE GENOMIC DNA]</scope>
    <source>
        <strain evidence="2">NO-MEL_2022_Ind0_liver</strain>
    </source>
</reference>
<feature type="compositionally biased region" description="Polar residues" evidence="1">
    <location>
        <begin position="29"/>
        <end position="46"/>
    </location>
</feature>
<evidence type="ECO:0000313" key="2">
    <source>
        <dbReference type="EMBL" id="KAK9528442.1"/>
    </source>
</evidence>
<evidence type="ECO:0000313" key="3">
    <source>
        <dbReference type="Proteomes" id="UP001488805"/>
    </source>
</evidence>
<feature type="region of interest" description="Disordered" evidence="1">
    <location>
        <begin position="233"/>
        <end position="257"/>
    </location>
</feature>
<sequence>MICPLRVAVTKAQLPPLAKGENNNKESSRGLTQDVWSPRTTNQLSSPPRPPHNVTPRHPVDGEVSRLFGPYIGGRRTTRRRTVAAPAQLHSYTHSFCCIEDKNADLVPNRYAQDRLAAAGLGETSYIPRRVEAQRGRTTEPSSWSKKRSKEVLQPPLGLQGRVRGKLKEGGSSQWGLTLHDPVTGAQYVQIQLLQDDPASDGDLAFQLSSQPSSSHSQLTADLPVNILQEPSVMTEDDNGSDNSQFTGSTINLQDLE</sequence>
<dbReference type="AlphaFoldDB" id="A0AAW1F1K0"/>
<feature type="region of interest" description="Disordered" evidence="1">
    <location>
        <begin position="16"/>
        <end position="62"/>
    </location>
</feature>
<dbReference type="EMBL" id="JBCEZU010000111">
    <property type="protein sequence ID" value="KAK9528442.1"/>
    <property type="molecule type" value="Genomic_DNA"/>
</dbReference>